<keyword evidence="1" id="KW-0325">Glycoprotein</keyword>
<reference evidence="5 6" key="1">
    <citation type="journal article" date="2013" name="Genome Announc.">
        <title>Complete genome sequence of Simiduia agarivorans SA1(T), a marine bacterium able to degrade a variety of polysaccharides.</title>
        <authorList>
            <person name="Lin S.Y."/>
            <person name="Shieh W.Y."/>
            <person name="Chen J.S."/>
            <person name="Tang S.L."/>
        </authorList>
    </citation>
    <scope>NUCLEOTIDE SEQUENCE [LARGE SCALE GENOMIC DNA]</scope>
    <source>
        <strain evidence="6">DSM 21679 / JCM 13881 / BCRC 17597 / SA1</strain>
    </source>
</reference>
<dbReference type="PANTHER" id="PTHR11731:SF193">
    <property type="entry name" value="DIPEPTIDYL PEPTIDASE 9"/>
    <property type="match status" value="1"/>
</dbReference>
<evidence type="ECO:0000259" key="3">
    <source>
        <dbReference type="Pfam" id="PF00326"/>
    </source>
</evidence>
<dbReference type="GO" id="GO:0008236">
    <property type="term" value="F:serine-type peptidase activity"/>
    <property type="evidence" value="ECO:0007669"/>
    <property type="project" value="InterPro"/>
</dbReference>
<sequence>MTRSFFAGLLLATSSLLAQADDKLSIERIYADPSLSGPTMQGLDLSPDGQLVTYLKAKQDDYLQLDLWAFDQATGKHALLVDSRALVPEKALSDEEIARRERARITNTGIVDYQWAKTGEGLLFPLSGDLFFYELANKKARQLTATDAFETDPQISPDGKKVAFIRDQNLYVVDIASGREQQLTRDGGGLIKNGMAEFIAQEEMGRSTGYWWSPDSAQIAFIRVDESPVGVEQRYEIDGDSFKVYDQRYPRTGTNNVLNRVGVISLKGKAKARWIDIGSETDIYIGRINWFADNEHLLIQRQNRAQSELNALKANVRNGKSSTLLTETHAAWINLNDHTRFLKDNKHFIWGAERGDTLQLYLYSTDGKAVRQITQGNGVVKDLVGINEAEGLVYFTANYDNPLETHLFSATLFGDTPVVKKITQRAGNHAITLSRSATSYLDNFSSASQPTQTSFHTISGERITWLEQNALDKSHPYAPYLKDHIAPEFGSIAAEDGQVMYFQLIKPANMKSGKRYPVIIDVYGGPHAQRVANSWEGRNSYWHQVMAQKGYVVFKLDNRGSGNRGLKFETPLHKHLGDIELRDQLKGVEFLKSLNYVDPDRIGIFGWSYGGYMTIMALFKAPDVFKVGVSVAPVTDWRLYDTHYTERYLSHPATNADGYDASNVFPYLDGYKDGLLIIHGMADDNVLFLNATKVYAALQNKMKPFEQSNYPGKKHGIRGKETRIHLFNQMTEFFDRKLAE</sequence>
<evidence type="ECO:0000313" key="6">
    <source>
        <dbReference type="Proteomes" id="UP000000466"/>
    </source>
</evidence>
<accession>K4KH95</accession>
<dbReference type="eggNOG" id="COG0823">
    <property type="taxonomic scope" value="Bacteria"/>
</dbReference>
<dbReference type="GO" id="GO:0008239">
    <property type="term" value="F:dipeptidyl-peptidase activity"/>
    <property type="evidence" value="ECO:0007669"/>
    <property type="project" value="TreeGrafter"/>
</dbReference>
<dbReference type="RefSeq" id="WP_015046652.1">
    <property type="nucleotide sequence ID" value="NC_018868.3"/>
</dbReference>
<dbReference type="Gene3D" id="3.40.50.1820">
    <property type="entry name" value="alpha/beta hydrolase"/>
    <property type="match status" value="1"/>
</dbReference>
<feature type="signal peptide" evidence="2">
    <location>
        <begin position="1"/>
        <end position="20"/>
    </location>
</feature>
<dbReference type="EMBL" id="CP003746">
    <property type="protein sequence ID" value="AFU98479.1"/>
    <property type="molecule type" value="Genomic_DNA"/>
</dbReference>
<keyword evidence="6" id="KW-1185">Reference proteome</keyword>
<evidence type="ECO:0000256" key="2">
    <source>
        <dbReference type="SAM" id="SignalP"/>
    </source>
</evidence>
<dbReference type="GO" id="GO:0006508">
    <property type="term" value="P:proteolysis"/>
    <property type="evidence" value="ECO:0007669"/>
    <property type="project" value="InterPro"/>
</dbReference>
<evidence type="ECO:0000256" key="1">
    <source>
        <dbReference type="ARBA" id="ARBA00023180"/>
    </source>
</evidence>
<dbReference type="HOGENOM" id="CLU_006105_2_1_6"/>
<keyword evidence="2" id="KW-0732">Signal</keyword>
<dbReference type="KEGG" id="saga:M5M_06420"/>
<dbReference type="Proteomes" id="UP000000466">
    <property type="component" value="Chromosome"/>
</dbReference>
<feature type="domain" description="Dipeptidylpeptidase IV N-terminal" evidence="4">
    <location>
        <begin position="126"/>
        <end position="450"/>
    </location>
</feature>
<dbReference type="PANTHER" id="PTHR11731">
    <property type="entry name" value="PROTEASE FAMILY S9B,C DIPEPTIDYL-PEPTIDASE IV-RELATED"/>
    <property type="match status" value="1"/>
</dbReference>
<proteinExistence type="predicted"/>
<dbReference type="MEROPS" id="S09.009"/>
<dbReference type="SUPFAM" id="SSF82171">
    <property type="entry name" value="DPP6 N-terminal domain-like"/>
    <property type="match status" value="1"/>
</dbReference>
<organism evidence="5 6">
    <name type="scientific">Simiduia agarivorans (strain DSM 21679 / JCM 13881 / BCRC 17597 / SA1)</name>
    <dbReference type="NCBI Taxonomy" id="1117647"/>
    <lineage>
        <taxon>Bacteria</taxon>
        <taxon>Pseudomonadati</taxon>
        <taxon>Pseudomonadota</taxon>
        <taxon>Gammaproteobacteria</taxon>
        <taxon>Cellvibrionales</taxon>
        <taxon>Cellvibrionaceae</taxon>
        <taxon>Simiduia</taxon>
    </lineage>
</organism>
<protein>
    <submittedName>
        <fullName evidence="5">Peptidase S9B dipeptidylpeptidase IV domain-containing protein</fullName>
    </submittedName>
</protein>
<dbReference type="SUPFAM" id="SSF53474">
    <property type="entry name" value="alpha/beta-Hydrolases"/>
    <property type="match status" value="1"/>
</dbReference>
<dbReference type="eggNOG" id="COG1506">
    <property type="taxonomic scope" value="Bacteria"/>
</dbReference>
<dbReference type="STRING" id="1117647.M5M_06420"/>
<dbReference type="InterPro" id="IPR002469">
    <property type="entry name" value="Peptidase_S9B_N"/>
</dbReference>
<gene>
    <name evidence="5" type="ordered locus">M5M_06420</name>
</gene>
<dbReference type="Pfam" id="PF00326">
    <property type="entry name" value="Peptidase_S9"/>
    <property type="match status" value="1"/>
</dbReference>
<evidence type="ECO:0000313" key="5">
    <source>
        <dbReference type="EMBL" id="AFU98479.1"/>
    </source>
</evidence>
<dbReference type="FunFam" id="3.40.50.1820:FF:000003">
    <property type="entry name" value="Dipeptidyl peptidase 4"/>
    <property type="match status" value="1"/>
</dbReference>
<dbReference type="OrthoDB" id="1094230at2"/>
<name>K4KH95_SIMAS</name>
<dbReference type="AlphaFoldDB" id="K4KH95"/>
<feature type="domain" description="Peptidase S9 prolyl oligopeptidase catalytic" evidence="3">
    <location>
        <begin position="544"/>
        <end position="739"/>
    </location>
</feature>
<dbReference type="InterPro" id="IPR029058">
    <property type="entry name" value="AB_hydrolase_fold"/>
</dbReference>
<dbReference type="Gene3D" id="2.140.10.30">
    <property type="entry name" value="Dipeptidylpeptidase IV, N-terminal domain"/>
    <property type="match status" value="1"/>
</dbReference>
<dbReference type="InterPro" id="IPR050278">
    <property type="entry name" value="Serine_Prot_S9B/DPPIV"/>
</dbReference>
<evidence type="ECO:0000259" key="4">
    <source>
        <dbReference type="Pfam" id="PF00930"/>
    </source>
</evidence>
<dbReference type="Pfam" id="PF00930">
    <property type="entry name" value="DPPIV_N"/>
    <property type="match status" value="1"/>
</dbReference>
<dbReference type="InterPro" id="IPR001375">
    <property type="entry name" value="Peptidase_S9_cat"/>
</dbReference>
<feature type="chain" id="PRO_5003879714" evidence="2">
    <location>
        <begin position="21"/>
        <end position="740"/>
    </location>
</feature>